<evidence type="ECO:0000256" key="3">
    <source>
        <dbReference type="ARBA" id="ARBA00010663"/>
    </source>
</evidence>
<dbReference type="GO" id="GO:0004984">
    <property type="term" value="F:olfactory receptor activity"/>
    <property type="evidence" value="ECO:0007669"/>
    <property type="project" value="InterPro"/>
</dbReference>
<evidence type="ECO:0000256" key="14">
    <source>
        <dbReference type="ARBA" id="ARBA00023224"/>
    </source>
</evidence>
<keyword evidence="12 16" id="KW-0675">Receptor</keyword>
<dbReference type="Gene3D" id="1.20.1070.10">
    <property type="entry name" value="Rhodopsin 7-helix transmembrane proteins"/>
    <property type="match status" value="1"/>
</dbReference>
<keyword evidence="10 15" id="KW-0472">Membrane</keyword>
<name>A0A485P8U6_LYNPA</name>
<keyword evidence="6 15" id="KW-0812">Transmembrane</keyword>
<organism evidence="16 17">
    <name type="scientific">Lynx pardinus</name>
    <name type="common">Iberian lynx</name>
    <name type="synonym">Felis pardina</name>
    <dbReference type="NCBI Taxonomy" id="191816"/>
    <lineage>
        <taxon>Eukaryota</taxon>
        <taxon>Metazoa</taxon>
        <taxon>Chordata</taxon>
        <taxon>Craniata</taxon>
        <taxon>Vertebrata</taxon>
        <taxon>Euteleostomi</taxon>
        <taxon>Mammalia</taxon>
        <taxon>Eutheria</taxon>
        <taxon>Laurasiatheria</taxon>
        <taxon>Carnivora</taxon>
        <taxon>Feliformia</taxon>
        <taxon>Felidae</taxon>
        <taxon>Felinae</taxon>
        <taxon>Lynx</taxon>
    </lineage>
</organism>
<evidence type="ECO:0000256" key="11">
    <source>
        <dbReference type="ARBA" id="ARBA00023157"/>
    </source>
</evidence>
<dbReference type="Gene3D" id="1.10.1220.70">
    <property type="match status" value="1"/>
</dbReference>
<dbReference type="Pfam" id="PF13853">
    <property type="entry name" value="7tm_4"/>
    <property type="match status" value="1"/>
</dbReference>
<dbReference type="InterPro" id="IPR000725">
    <property type="entry name" value="Olfact_rcpt"/>
</dbReference>
<comment type="similarity">
    <text evidence="3">Belongs to the G-protein coupled receptor 1 family.</text>
</comment>
<keyword evidence="7" id="KW-0552">Olfaction</keyword>
<evidence type="ECO:0000313" key="17">
    <source>
        <dbReference type="Proteomes" id="UP000386466"/>
    </source>
</evidence>
<reference evidence="16 17" key="1">
    <citation type="submission" date="2019-01" db="EMBL/GenBank/DDBJ databases">
        <authorList>
            <person name="Alioto T."/>
            <person name="Alioto T."/>
        </authorList>
    </citation>
    <scope>NUCLEOTIDE SEQUENCE [LARGE SCALE GENOMIC DNA]</scope>
</reference>
<evidence type="ECO:0000256" key="2">
    <source>
        <dbReference type="ARBA" id="ARBA00004651"/>
    </source>
</evidence>
<comment type="subcellular location">
    <subcellularLocation>
        <location evidence="2">Cell membrane</location>
        <topology evidence="2">Multi-pass membrane protein</topology>
    </subcellularLocation>
</comment>
<protein>
    <submittedName>
        <fullName evidence="16">Olfactory receptor 6k3-like</fullName>
    </submittedName>
</protein>
<gene>
    <name evidence="16" type="ORF">LYPA_23C001838</name>
</gene>
<dbReference type="PANTHER" id="PTHR24242">
    <property type="entry name" value="G-PROTEIN COUPLED RECEPTOR"/>
    <property type="match status" value="1"/>
</dbReference>
<evidence type="ECO:0000256" key="15">
    <source>
        <dbReference type="SAM" id="Phobius"/>
    </source>
</evidence>
<evidence type="ECO:0000313" key="16">
    <source>
        <dbReference type="EMBL" id="VFV42070.1"/>
    </source>
</evidence>
<keyword evidence="13" id="KW-0325">Glycoprotein</keyword>
<sequence length="173" mass="19241">MAASSGHPSSQPHVVQFISIVAFLGIRYMTATIPKMLSNLICEKKTISITGCLLQMYFFHSLGNPEGMLLTTMAIDRMVTVVLRIPSAEGRQKAFSTCAGHLAVSLIFFGHVSLMHSRFNATYLPVLDTTTALMFTILAPFFNPVIYSLRNKDMKNSIRTLFHLRKTFDTFGG</sequence>
<keyword evidence="14" id="KW-0807">Transducer</keyword>
<proteinExistence type="inferred from homology"/>
<evidence type="ECO:0000256" key="1">
    <source>
        <dbReference type="ARBA" id="ARBA00003929"/>
    </source>
</evidence>
<dbReference type="EMBL" id="CAAGRJ010031398">
    <property type="protein sequence ID" value="VFV42070.1"/>
    <property type="molecule type" value="Genomic_DNA"/>
</dbReference>
<evidence type="ECO:0000256" key="12">
    <source>
        <dbReference type="ARBA" id="ARBA00023170"/>
    </source>
</evidence>
<evidence type="ECO:0000256" key="6">
    <source>
        <dbReference type="ARBA" id="ARBA00022692"/>
    </source>
</evidence>
<evidence type="ECO:0000256" key="13">
    <source>
        <dbReference type="ARBA" id="ARBA00023180"/>
    </source>
</evidence>
<dbReference type="AlphaFoldDB" id="A0A485P8U6"/>
<dbReference type="SUPFAM" id="SSF81321">
    <property type="entry name" value="Family A G protein-coupled receptor-like"/>
    <property type="match status" value="1"/>
</dbReference>
<dbReference type="Proteomes" id="UP000386466">
    <property type="component" value="Unassembled WGS sequence"/>
</dbReference>
<keyword evidence="4" id="KW-1003">Cell membrane</keyword>
<dbReference type="PANTHER" id="PTHR24242:SF402">
    <property type="entry name" value="OLFACTORY RECEPTOR"/>
    <property type="match status" value="1"/>
</dbReference>
<feature type="transmembrane region" description="Helical" evidence="15">
    <location>
        <begin position="132"/>
        <end position="149"/>
    </location>
</feature>
<feature type="transmembrane region" description="Helical" evidence="15">
    <location>
        <begin position="12"/>
        <end position="30"/>
    </location>
</feature>
<dbReference type="GO" id="GO:0005886">
    <property type="term" value="C:plasma membrane"/>
    <property type="evidence" value="ECO:0007669"/>
    <property type="project" value="UniProtKB-SubCell"/>
</dbReference>
<dbReference type="GO" id="GO:0004930">
    <property type="term" value="F:G protein-coupled receptor activity"/>
    <property type="evidence" value="ECO:0007669"/>
    <property type="project" value="UniProtKB-KW"/>
</dbReference>
<evidence type="ECO:0000256" key="8">
    <source>
        <dbReference type="ARBA" id="ARBA00022989"/>
    </source>
</evidence>
<keyword evidence="11" id="KW-1015">Disulfide bond</keyword>
<evidence type="ECO:0000256" key="5">
    <source>
        <dbReference type="ARBA" id="ARBA00022606"/>
    </source>
</evidence>
<keyword evidence="5" id="KW-0716">Sensory transduction</keyword>
<accession>A0A485P8U6</accession>
<evidence type="ECO:0000256" key="7">
    <source>
        <dbReference type="ARBA" id="ARBA00022725"/>
    </source>
</evidence>
<keyword evidence="8 15" id="KW-1133">Transmembrane helix</keyword>
<evidence type="ECO:0000256" key="9">
    <source>
        <dbReference type="ARBA" id="ARBA00023040"/>
    </source>
</evidence>
<keyword evidence="17" id="KW-1185">Reference proteome</keyword>
<evidence type="ECO:0000256" key="10">
    <source>
        <dbReference type="ARBA" id="ARBA00023136"/>
    </source>
</evidence>
<comment type="function">
    <text evidence="1">Putative odorant or sperm cell receptor.</text>
</comment>
<dbReference type="FunFam" id="1.10.1220.70:FF:000001">
    <property type="entry name" value="Olfactory receptor"/>
    <property type="match status" value="1"/>
</dbReference>
<keyword evidence="9" id="KW-0297">G-protein coupled receptor</keyword>
<dbReference type="InterPro" id="IPR050939">
    <property type="entry name" value="Olfactory_GPCR1"/>
</dbReference>
<feature type="transmembrane region" description="Helical" evidence="15">
    <location>
        <begin position="94"/>
        <end position="112"/>
    </location>
</feature>
<evidence type="ECO:0000256" key="4">
    <source>
        <dbReference type="ARBA" id="ARBA00022475"/>
    </source>
</evidence>